<organism evidence="2 3">
    <name type="scientific">Lachnellula suecica</name>
    <dbReference type="NCBI Taxonomy" id="602035"/>
    <lineage>
        <taxon>Eukaryota</taxon>
        <taxon>Fungi</taxon>
        <taxon>Dikarya</taxon>
        <taxon>Ascomycota</taxon>
        <taxon>Pezizomycotina</taxon>
        <taxon>Leotiomycetes</taxon>
        <taxon>Helotiales</taxon>
        <taxon>Lachnaceae</taxon>
        <taxon>Lachnellula</taxon>
    </lineage>
</organism>
<gene>
    <name evidence="2" type="primary">HET-E1_0</name>
    <name evidence="2" type="ORF">LSUE1_G009667</name>
</gene>
<comment type="caution">
    <text evidence="2">The sequence shown here is derived from an EMBL/GenBank/DDBJ whole genome shotgun (WGS) entry which is preliminary data.</text>
</comment>
<dbReference type="Pfam" id="PF26640">
    <property type="entry name" value="DUF8212"/>
    <property type="match status" value="1"/>
</dbReference>
<name>A0A8T9C382_9HELO</name>
<protein>
    <submittedName>
        <fullName evidence="2">Vegetative incompatibility protein HET-E-1</fullName>
    </submittedName>
</protein>
<evidence type="ECO:0000313" key="2">
    <source>
        <dbReference type="EMBL" id="TVY68944.1"/>
    </source>
</evidence>
<dbReference type="PANTHER" id="PTHR10622:SF10">
    <property type="entry name" value="HET DOMAIN-CONTAINING PROTEIN"/>
    <property type="match status" value="1"/>
</dbReference>
<sequence length="107" mass="12385">MVFFDREWQHIGTRAELATTISRTTGIKIQYLNGKEDFRKASSATKFSWQARRKTTVVEDVAYSLVGVLDVQLVPIYGEGLKAFQRLQEEILRRRTDESIFAWTTPD</sequence>
<proteinExistence type="predicted"/>
<feature type="non-terminal residue" evidence="2">
    <location>
        <position position="107"/>
    </location>
</feature>
<dbReference type="InterPro" id="IPR058525">
    <property type="entry name" value="DUF8212"/>
</dbReference>
<keyword evidence="3" id="KW-1185">Reference proteome</keyword>
<accession>A0A8T9C382</accession>
<dbReference type="Proteomes" id="UP000469558">
    <property type="component" value="Unassembled WGS sequence"/>
</dbReference>
<feature type="domain" description="DUF8212" evidence="1">
    <location>
        <begin position="82"/>
        <end position="104"/>
    </location>
</feature>
<dbReference type="OrthoDB" id="674604at2759"/>
<evidence type="ECO:0000313" key="3">
    <source>
        <dbReference type="Proteomes" id="UP000469558"/>
    </source>
</evidence>
<evidence type="ECO:0000259" key="1">
    <source>
        <dbReference type="Pfam" id="PF26640"/>
    </source>
</evidence>
<dbReference type="EMBL" id="QGMK01001366">
    <property type="protein sequence ID" value="TVY68944.1"/>
    <property type="molecule type" value="Genomic_DNA"/>
</dbReference>
<dbReference type="PANTHER" id="PTHR10622">
    <property type="entry name" value="HET DOMAIN-CONTAINING PROTEIN"/>
    <property type="match status" value="1"/>
</dbReference>
<reference evidence="2 3" key="1">
    <citation type="submission" date="2018-05" db="EMBL/GenBank/DDBJ databases">
        <title>Genome sequencing and assembly of the regulated plant pathogen Lachnellula willkommii and related sister species for the development of diagnostic species identification markers.</title>
        <authorList>
            <person name="Giroux E."/>
            <person name="Bilodeau G."/>
        </authorList>
    </citation>
    <scope>NUCLEOTIDE SEQUENCE [LARGE SCALE GENOMIC DNA]</scope>
    <source>
        <strain evidence="2 3">CBS 268.59</strain>
    </source>
</reference>
<dbReference type="AlphaFoldDB" id="A0A8T9C382"/>